<name>A0ABV8U574_9ACTN</name>
<organism evidence="3 4">
    <name type="scientific">Salininema proteolyticum</name>
    <dbReference type="NCBI Taxonomy" id="1607685"/>
    <lineage>
        <taxon>Bacteria</taxon>
        <taxon>Bacillati</taxon>
        <taxon>Actinomycetota</taxon>
        <taxon>Actinomycetes</taxon>
        <taxon>Glycomycetales</taxon>
        <taxon>Glycomycetaceae</taxon>
        <taxon>Salininema</taxon>
    </lineage>
</organism>
<dbReference type="Proteomes" id="UP001595823">
    <property type="component" value="Unassembled WGS sequence"/>
</dbReference>
<dbReference type="Gene3D" id="3.40.710.10">
    <property type="entry name" value="DD-peptidase/beta-lactamase superfamily"/>
    <property type="match status" value="2"/>
</dbReference>
<sequence>MMTPVPMVRGWAAAEFAPVRNAFASATARRPGGFGAQLAVFHRGDLVVDLWAGEGVEADSLTGDDSFGEGVVRLTAALLVQEGLVGVEHSTADRRPESGPRVAARTAFRRAARGGSVGGPLGETVFRATGRTVEEHYERRLRRPLGIDLYLGLPESERYRYLPAPGGGPSGDRREGEGDRGPGGDGPGPNCGVGNARGAASLYSAAVSGTGVGEPFLDRETLEGIAGSRTPRTGLEGGEEDGPLLGAVPGVSLPFPGDRAFGHGGATGSLSFADPDAGIAYAFVRRGPSVPAGYGVGENVPLVAAVAEAAGWTVPVGMSPDPAQTA</sequence>
<reference evidence="4" key="1">
    <citation type="journal article" date="2019" name="Int. J. Syst. Evol. Microbiol.">
        <title>The Global Catalogue of Microorganisms (GCM) 10K type strain sequencing project: providing services to taxonomists for standard genome sequencing and annotation.</title>
        <authorList>
            <consortium name="The Broad Institute Genomics Platform"/>
            <consortium name="The Broad Institute Genome Sequencing Center for Infectious Disease"/>
            <person name="Wu L."/>
            <person name="Ma J."/>
        </authorList>
    </citation>
    <scope>NUCLEOTIDE SEQUENCE [LARGE SCALE GENOMIC DNA]</scope>
    <source>
        <strain evidence="4">IBRC-M 10908</strain>
    </source>
</reference>
<feature type="domain" description="Beta-lactamase-related" evidence="2">
    <location>
        <begin position="121"/>
        <end position="284"/>
    </location>
</feature>
<dbReference type="SUPFAM" id="SSF56601">
    <property type="entry name" value="beta-lactamase/transpeptidase-like"/>
    <property type="match status" value="1"/>
</dbReference>
<dbReference type="EMBL" id="JBHSDK010000034">
    <property type="protein sequence ID" value="MFC4337535.1"/>
    <property type="molecule type" value="Genomic_DNA"/>
</dbReference>
<feature type="compositionally biased region" description="Basic and acidic residues" evidence="1">
    <location>
        <begin position="171"/>
        <end position="182"/>
    </location>
</feature>
<keyword evidence="3" id="KW-0378">Hydrolase</keyword>
<dbReference type="PANTHER" id="PTHR43319:SF3">
    <property type="entry name" value="BETA-LACTAMASE-RELATED DOMAIN-CONTAINING PROTEIN"/>
    <property type="match status" value="1"/>
</dbReference>
<dbReference type="PANTHER" id="PTHR43319">
    <property type="entry name" value="BETA-LACTAMASE-RELATED"/>
    <property type="match status" value="1"/>
</dbReference>
<dbReference type="RefSeq" id="WP_380624619.1">
    <property type="nucleotide sequence ID" value="NZ_JBHSDK010000034.1"/>
</dbReference>
<dbReference type="InterPro" id="IPR001466">
    <property type="entry name" value="Beta-lactam-related"/>
</dbReference>
<gene>
    <name evidence="3" type="ORF">ACFPET_20265</name>
</gene>
<dbReference type="InterPro" id="IPR052907">
    <property type="entry name" value="Beta-lactamase/esterase"/>
</dbReference>
<feature type="region of interest" description="Disordered" evidence="1">
    <location>
        <begin position="213"/>
        <end position="241"/>
    </location>
</feature>
<keyword evidence="4" id="KW-1185">Reference proteome</keyword>
<evidence type="ECO:0000313" key="3">
    <source>
        <dbReference type="EMBL" id="MFC4337535.1"/>
    </source>
</evidence>
<dbReference type="GO" id="GO:0016787">
    <property type="term" value="F:hydrolase activity"/>
    <property type="evidence" value="ECO:0007669"/>
    <property type="project" value="UniProtKB-KW"/>
</dbReference>
<comment type="caution">
    <text evidence="3">The sequence shown here is derived from an EMBL/GenBank/DDBJ whole genome shotgun (WGS) entry which is preliminary data.</text>
</comment>
<evidence type="ECO:0000313" key="4">
    <source>
        <dbReference type="Proteomes" id="UP001595823"/>
    </source>
</evidence>
<evidence type="ECO:0000259" key="2">
    <source>
        <dbReference type="Pfam" id="PF00144"/>
    </source>
</evidence>
<proteinExistence type="predicted"/>
<accession>A0ABV8U574</accession>
<dbReference type="Pfam" id="PF00144">
    <property type="entry name" value="Beta-lactamase"/>
    <property type="match status" value="1"/>
</dbReference>
<protein>
    <submittedName>
        <fullName evidence="3">Serine hydrolase domain-containing protein</fullName>
    </submittedName>
</protein>
<dbReference type="InterPro" id="IPR012338">
    <property type="entry name" value="Beta-lactam/transpept-like"/>
</dbReference>
<evidence type="ECO:0000256" key="1">
    <source>
        <dbReference type="SAM" id="MobiDB-lite"/>
    </source>
</evidence>
<feature type="region of interest" description="Disordered" evidence="1">
    <location>
        <begin position="160"/>
        <end position="193"/>
    </location>
</feature>